<dbReference type="InterPro" id="IPR035969">
    <property type="entry name" value="Rab-GAP_TBC_sf"/>
</dbReference>
<evidence type="ECO:0000313" key="4">
    <source>
        <dbReference type="Proteomes" id="UP000001357"/>
    </source>
</evidence>
<dbReference type="Pfam" id="PF00566">
    <property type="entry name" value="RabGAP-TBC"/>
    <property type="match status" value="1"/>
</dbReference>
<dbReference type="Gene3D" id="1.10.8.270">
    <property type="entry name" value="putative rabgap domain of human tbc1 domain family member 14 like domains"/>
    <property type="match status" value="1"/>
</dbReference>
<reference evidence="3 4" key="1">
    <citation type="journal article" date="2008" name="Nature">
        <title>The genome of the choanoflagellate Monosiga brevicollis and the origin of metazoans.</title>
        <authorList>
            <consortium name="JGI Sequencing"/>
            <person name="King N."/>
            <person name="Westbrook M.J."/>
            <person name="Young S.L."/>
            <person name="Kuo A."/>
            <person name="Abedin M."/>
            <person name="Chapman J."/>
            <person name="Fairclough S."/>
            <person name="Hellsten U."/>
            <person name="Isogai Y."/>
            <person name="Letunic I."/>
            <person name="Marr M."/>
            <person name="Pincus D."/>
            <person name="Putnam N."/>
            <person name="Rokas A."/>
            <person name="Wright K.J."/>
            <person name="Zuzow R."/>
            <person name="Dirks W."/>
            <person name="Good M."/>
            <person name="Goodstein D."/>
            <person name="Lemons D."/>
            <person name="Li W."/>
            <person name="Lyons J.B."/>
            <person name="Morris A."/>
            <person name="Nichols S."/>
            <person name="Richter D.J."/>
            <person name="Salamov A."/>
            <person name="Bork P."/>
            <person name="Lim W.A."/>
            <person name="Manning G."/>
            <person name="Miller W.T."/>
            <person name="McGinnis W."/>
            <person name="Shapiro H."/>
            <person name="Tjian R."/>
            <person name="Grigoriev I.V."/>
            <person name="Rokhsar D."/>
        </authorList>
    </citation>
    <scope>NUCLEOTIDE SEQUENCE [LARGE SCALE GENOMIC DNA]</scope>
    <source>
        <strain evidence="4">MX1 / ATCC 50154</strain>
    </source>
</reference>
<dbReference type="PANTHER" id="PTHR22957">
    <property type="entry name" value="TBC1 DOMAIN FAMILY MEMBER GTPASE-ACTIVATING PROTEIN"/>
    <property type="match status" value="1"/>
</dbReference>
<accession>A9UWJ2</accession>
<name>A9UWJ2_MONBE</name>
<dbReference type="OMA" id="LNISHFA"/>
<dbReference type="PANTHER" id="PTHR22957:SF26">
    <property type="entry name" value="LD44506P"/>
    <property type="match status" value="1"/>
</dbReference>
<evidence type="ECO:0000313" key="3">
    <source>
        <dbReference type="EMBL" id="EDQ90222.1"/>
    </source>
</evidence>
<keyword evidence="4" id="KW-1185">Reference proteome</keyword>
<dbReference type="SUPFAM" id="SSF47923">
    <property type="entry name" value="Ypt/Rab-GAP domain of gyp1p"/>
    <property type="match status" value="2"/>
</dbReference>
<dbReference type="SMART" id="SM00164">
    <property type="entry name" value="TBC"/>
    <property type="match status" value="1"/>
</dbReference>
<dbReference type="GeneID" id="5890256"/>
<dbReference type="AlphaFoldDB" id="A9UWJ2"/>
<dbReference type="InterPro" id="IPR000195">
    <property type="entry name" value="Rab-GAP-TBC_dom"/>
</dbReference>
<proteinExistence type="predicted"/>
<evidence type="ECO:0000256" key="1">
    <source>
        <dbReference type="ARBA" id="ARBA00022468"/>
    </source>
</evidence>
<feature type="domain" description="Rab-GAP TBC" evidence="2">
    <location>
        <begin position="1"/>
        <end position="214"/>
    </location>
</feature>
<dbReference type="STRING" id="81824.A9UWJ2"/>
<dbReference type="InParanoid" id="A9UWJ2"/>
<gene>
    <name evidence="3" type="ORF">MONBRDRAFT_18615</name>
</gene>
<sequence>MILSGYLPANIQRRDATLERKRDEYRGFVGQYYGTRLDAQNQKAFHQIQIDVLRTSPAIRTFQQPVMKEMLERVLYIWAIRHPASGYVQGMNDLATPFFAVFLHRHTGLDIADVNSGEVDEVDLGSVEADTFWCFSRLLDGIQDNYTAQQPGVQAKLQSLEELMKRIDLPLHDHLMSCGVPYVRFAFRWINCMLMREMPLHCIVRLWDTYLAESNGFADFHVYVCAAFLKTFSQELQSKFDMEDLMPALQNLPTSAWQDAEIELLLAEAFRLRYTFADSQQHLRPT</sequence>
<dbReference type="GO" id="GO:0005096">
    <property type="term" value="F:GTPase activator activity"/>
    <property type="evidence" value="ECO:0000318"/>
    <property type="project" value="GO_Central"/>
</dbReference>
<dbReference type="KEGG" id="mbr:MONBRDRAFT_18615"/>
<organism evidence="3 4">
    <name type="scientific">Monosiga brevicollis</name>
    <name type="common">Choanoflagellate</name>
    <dbReference type="NCBI Taxonomy" id="81824"/>
    <lineage>
        <taxon>Eukaryota</taxon>
        <taxon>Choanoflagellata</taxon>
        <taxon>Craspedida</taxon>
        <taxon>Salpingoecidae</taxon>
        <taxon>Monosiga</taxon>
    </lineage>
</organism>
<dbReference type="FunFam" id="1.10.472.80:FF:000001">
    <property type="entry name" value="TBC1 domain family member 22B"/>
    <property type="match status" value="1"/>
</dbReference>
<evidence type="ECO:0000259" key="2">
    <source>
        <dbReference type="PROSITE" id="PS50086"/>
    </source>
</evidence>
<dbReference type="FunFam" id="1.10.8.270:FF:000004">
    <property type="entry name" value="TBC1 domain family, member 22B"/>
    <property type="match status" value="1"/>
</dbReference>
<dbReference type="FunCoup" id="A9UWJ2">
    <property type="interactions" value="1565"/>
</dbReference>
<dbReference type="PROSITE" id="PS50086">
    <property type="entry name" value="TBC_RABGAP"/>
    <property type="match status" value="1"/>
</dbReference>
<dbReference type="Proteomes" id="UP000001357">
    <property type="component" value="Unassembled WGS sequence"/>
</dbReference>
<dbReference type="RefSeq" id="XP_001744989.1">
    <property type="nucleotide sequence ID" value="XM_001744937.1"/>
</dbReference>
<protein>
    <recommendedName>
        <fullName evidence="2">Rab-GAP TBC domain-containing protein</fullName>
    </recommendedName>
</protein>
<dbReference type="Gene3D" id="1.10.472.80">
    <property type="entry name" value="Ypt/Rab-GAP domain of gyp1p, domain 3"/>
    <property type="match status" value="1"/>
</dbReference>
<keyword evidence="1" id="KW-0343">GTPase activation</keyword>
<dbReference type="GO" id="GO:0071889">
    <property type="term" value="F:14-3-3 protein binding"/>
    <property type="evidence" value="ECO:0007669"/>
    <property type="project" value="UniProtKB-ARBA"/>
</dbReference>
<dbReference type="EMBL" id="CH991548">
    <property type="protein sequence ID" value="EDQ90222.1"/>
    <property type="molecule type" value="Genomic_DNA"/>
</dbReference>
<dbReference type="GO" id="GO:0005794">
    <property type="term" value="C:Golgi apparatus"/>
    <property type="evidence" value="ECO:0000318"/>
    <property type="project" value="GO_Central"/>
</dbReference>
<dbReference type="eggNOG" id="KOG1092">
    <property type="taxonomic scope" value="Eukaryota"/>
</dbReference>